<feature type="region of interest" description="Disordered" evidence="1">
    <location>
        <begin position="59"/>
        <end position="108"/>
    </location>
</feature>
<organism evidence="2 3">
    <name type="scientific">Ensete ventricosum</name>
    <name type="common">Abyssinian banana</name>
    <name type="synonym">Musa ensete</name>
    <dbReference type="NCBI Taxonomy" id="4639"/>
    <lineage>
        <taxon>Eukaryota</taxon>
        <taxon>Viridiplantae</taxon>
        <taxon>Streptophyta</taxon>
        <taxon>Embryophyta</taxon>
        <taxon>Tracheophyta</taxon>
        <taxon>Spermatophyta</taxon>
        <taxon>Magnoliopsida</taxon>
        <taxon>Liliopsida</taxon>
        <taxon>Zingiberales</taxon>
        <taxon>Musaceae</taxon>
        <taxon>Ensete</taxon>
    </lineage>
</organism>
<protein>
    <submittedName>
        <fullName evidence="2">Uncharacterized protein</fullName>
    </submittedName>
</protein>
<accession>A0A426XZQ9</accession>
<dbReference type="Proteomes" id="UP000287651">
    <property type="component" value="Unassembled WGS sequence"/>
</dbReference>
<sequence length="108" mass="12366">MLPPRLSSLRSTKAWSLQWTTPPTNRLGFRSRSAAVSPLRLRPYFNSWCPPKKLQEWHADRMRRSGRTQQPERSPAPPVGCSSRYNTRSSAMAPPPRSSERSRTTQDS</sequence>
<feature type="non-terminal residue" evidence="2">
    <location>
        <position position="108"/>
    </location>
</feature>
<evidence type="ECO:0000313" key="3">
    <source>
        <dbReference type="Proteomes" id="UP000287651"/>
    </source>
</evidence>
<feature type="compositionally biased region" description="Basic and acidic residues" evidence="1">
    <location>
        <begin position="98"/>
        <end position="108"/>
    </location>
</feature>
<evidence type="ECO:0000313" key="2">
    <source>
        <dbReference type="EMBL" id="RRT44952.1"/>
    </source>
</evidence>
<dbReference type="AlphaFoldDB" id="A0A426XZQ9"/>
<dbReference type="EMBL" id="AMZH03016135">
    <property type="protein sequence ID" value="RRT44952.1"/>
    <property type="molecule type" value="Genomic_DNA"/>
</dbReference>
<gene>
    <name evidence="2" type="ORF">B296_00029215</name>
</gene>
<name>A0A426XZQ9_ENSVE</name>
<reference evidence="2 3" key="1">
    <citation type="journal article" date="2014" name="Agronomy (Basel)">
        <title>A Draft Genome Sequence for Ensete ventricosum, the Drought-Tolerant Tree Against Hunger.</title>
        <authorList>
            <person name="Harrison J."/>
            <person name="Moore K.A."/>
            <person name="Paszkiewicz K."/>
            <person name="Jones T."/>
            <person name="Grant M."/>
            <person name="Ambacheew D."/>
            <person name="Muzemil S."/>
            <person name="Studholme D.J."/>
        </authorList>
    </citation>
    <scope>NUCLEOTIDE SEQUENCE [LARGE SCALE GENOMIC DNA]</scope>
</reference>
<proteinExistence type="predicted"/>
<evidence type="ECO:0000256" key="1">
    <source>
        <dbReference type="SAM" id="MobiDB-lite"/>
    </source>
</evidence>
<comment type="caution">
    <text evidence="2">The sequence shown here is derived from an EMBL/GenBank/DDBJ whole genome shotgun (WGS) entry which is preliminary data.</text>
</comment>